<sequence length="498" mass="54460">MQSVQRKFGKLWNKAPGDNAKVSVLLNDYEDADKVLAKIIESNTAWRESWFALLNSQLQAVVEYEALYDPIVGASDGHGRESLPTPALQLRRTFRLREAYAELKTELTEEVGQIDERILKPATDARACIQPIRATIKKRENKRLDYEKCQAKLTKLRQKPNRTPKEEASLAKTEDELGCLADEFSIADAHLRETLPLVITACFSLIPPLLAAHVLIQNRLLGLYYTTLNAYCDELGFPSPPPPMREVITEWNTSFQPVHGAVESLSFISRGKGLHQPSINARNDPQARNPAFSPMSLADGPRRSSSGLIPGASNGTAQRLLRVPSANSLPPSPARPDHPPRPSRSFTDHLAPTDFTTATVLGRSPGTSPHSPNRLPAEYLSGGSGGVPSPSGGYRTPLGSDVSRNSSQQSLLNGIAAKKKAPPPPPPKPKPKPPMPPRPDDFVVARYAFAGQGEGDLSFREGERIRVVKRTGTDQDWWVGELAGGARGNFPANYCRPA</sequence>
<dbReference type="SMART" id="SM00326">
    <property type="entry name" value="SH3"/>
    <property type="match status" value="1"/>
</dbReference>
<keyword evidence="7" id="KW-1185">Reference proteome</keyword>
<dbReference type="InterPro" id="IPR004148">
    <property type="entry name" value="BAR_dom"/>
</dbReference>
<gene>
    <name evidence="6" type="ORF">QBC33DRAFT_513907</name>
</gene>
<dbReference type="SUPFAM" id="SSF103657">
    <property type="entry name" value="BAR/IMD domain-like"/>
    <property type="match status" value="1"/>
</dbReference>
<evidence type="ECO:0000313" key="7">
    <source>
        <dbReference type="Proteomes" id="UP001244011"/>
    </source>
</evidence>
<dbReference type="GO" id="GO:0051666">
    <property type="term" value="P:actin cortical patch localization"/>
    <property type="evidence" value="ECO:0007669"/>
    <property type="project" value="InterPro"/>
</dbReference>
<dbReference type="Gene3D" id="2.30.30.40">
    <property type="entry name" value="SH3 Domains"/>
    <property type="match status" value="1"/>
</dbReference>
<dbReference type="GO" id="GO:0043332">
    <property type="term" value="C:mating projection tip"/>
    <property type="evidence" value="ECO:0007669"/>
    <property type="project" value="TreeGrafter"/>
</dbReference>
<dbReference type="PROSITE" id="PS50002">
    <property type="entry name" value="SH3"/>
    <property type="match status" value="1"/>
</dbReference>
<dbReference type="RefSeq" id="XP_060285215.1">
    <property type="nucleotide sequence ID" value="XM_060426017.1"/>
</dbReference>
<dbReference type="InterPro" id="IPR027267">
    <property type="entry name" value="AH/BAR_dom_sf"/>
</dbReference>
<evidence type="ECO:0000256" key="1">
    <source>
        <dbReference type="ARBA" id="ARBA00022443"/>
    </source>
</evidence>
<dbReference type="GeneID" id="85309204"/>
<name>A0AAJ0FIM7_9PEZI</name>
<evidence type="ECO:0000259" key="4">
    <source>
        <dbReference type="PROSITE" id="PS50002"/>
    </source>
</evidence>
<feature type="domain" description="SH3" evidence="4">
    <location>
        <begin position="438"/>
        <end position="498"/>
    </location>
</feature>
<dbReference type="GO" id="GO:0008289">
    <property type="term" value="F:lipid binding"/>
    <property type="evidence" value="ECO:0007669"/>
    <property type="project" value="TreeGrafter"/>
</dbReference>
<protein>
    <submittedName>
        <fullName evidence="6">SH3 domain signaling protein</fullName>
    </submittedName>
</protein>
<dbReference type="Pfam" id="PF03114">
    <property type="entry name" value="BAR"/>
    <property type="match status" value="1"/>
</dbReference>
<dbReference type="SUPFAM" id="SSF50044">
    <property type="entry name" value="SH3-domain"/>
    <property type="match status" value="1"/>
</dbReference>
<dbReference type="FunFam" id="2.30.30.40:FF:000100">
    <property type="entry name" value="SH3 domain-containing YSC84-like protein 1"/>
    <property type="match status" value="1"/>
</dbReference>
<dbReference type="EMBL" id="MU839004">
    <property type="protein sequence ID" value="KAK1769002.1"/>
    <property type="molecule type" value="Genomic_DNA"/>
</dbReference>
<dbReference type="InterPro" id="IPR036028">
    <property type="entry name" value="SH3-like_dom_sf"/>
</dbReference>
<keyword evidence="1 2" id="KW-0728">SH3 domain</keyword>
<dbReference type="GO" id="GO:0006897">
    <property type="term" value="P:endocytosis"/>
    <property type="evidence" value="ECO:0007669"/>
    <property type="project" value="InterPro"/>
</dbReference>
<evidence type="ECO:0000256" key="3">
    <source>
        <dbReference type="SAM" id="MobiDB-lite"/>
    </source>
</evidence>
<dbReference type="Gene3D" id="1.20.1270.60">
    <property type="entry name" value="Arfaptin homology (AH) domain/BAR domain"/>
    <property type="match status" value="1"/>
</dbReference>
<dbReference type="GO" id="GO:0031097">
    <property type="term" value="C:medial cortex"/>
    <property type="evidence" value="ECO:0007669"/>
    <property type="project" value="TreeGrafter"/>
</dbReference>
<evidence type="ECO:0000256" key="2">
    <source>
        <dbReference type="PROSITE-ProRule" id="PRU00192"/>
    </source>
</evidence>
<dbReference type="InterPro" id="IPR001452">
    <property type="entry name" value="SH3_domain"/>
</dbReference>
<dbReference type="PROSITE" id="PS51021">
    <property type="entry name" value="BAR"/>
    <property type="match status" value="1"/>
</dbReference>
<feature type="domain" description="BAR" evidence="5">
    <location>
        <begin position="7"/>
        <end position="241"/>
    </location>
</feature>
<dbReference type="Proteomes" id="UP001244011">
    <property type="component" value="Unassembled WGS sequence"/>
</dbReference>
<dbReference type="CDD" id="cd00174">
    <property type="entry name" value="SH3"/>
    <property type="match status" value="1"/>
</dbReference>
<dbReference type="GO" id="GO:1990528">
    <property type="term" value="C:Rvs161p-Rvs167p complex"/>
    <property type="evidence" value="ECO:0007669"/>
    <property type="project" value="TreeGrafter"/>
</dbReference>
<dbReference type="InterPro" id="IPR046982">
    <property type="entry name" value="BIN3/RVS161-like"/>
</dbReference>
<feature type="compositionally biased region" description="Polar residues" evidence="3">
    <location>
        <begin position="402"/>
        <end position="412"/>
    </location>
</feature>
<dbReference type="AlphaFoldDB" id="A0AAJ0FIM7"/>
<organism evidence="6 7">
    <name type="scientific">Phialemonium atrogriseum</name>
    <dbReference type="NCBI Taxonomy" id="1093897"/>
    <lineage>
        <taxon>Eukaryota</taxon>
        <taxon>Fungi</taxon>
        <taxon>Dikarya</taxon>
        <taxon>Ascomycota</taxon>
        <taxon>Pezizomycotina</taxon>
        <taxon>Sordariomycetes</taxon>
        <taxon>Sordariomycetidae</taxon>
        <taxon>Cephalothecales</taxon>
        <taxon>Cephalothecaceae</taxon>
        <taxon>Phialemonium</taxon>
    </lineage>
</organism>
<comment type="caution">
    <text evidence="6">The sequence shown here is derived from an EMBL/GenBank/DDBJ whole genome shotgun (WGS) entry which is preliminary data.</text>
</comment>
<evidence type="ECO:0000259" key="5">
    <source>
        <dbReference type="PROSITE" id="PS51021"/>
    </source>
</evidence>
<dbReference type="CDD" id="cd07599">
    <property type="entry name" value="BAR_Rvs167p"/>
    <property type="match status" value="1"/>
</dbReference>
<dbReference type="PANTHER" id="PTHR47174:SF2">
    <property type="entry name" value="SH3 DOMAIN SIGNALLING PROTEIN (AFU_ORTHOLOGUE AFUA_5G07670)"/>
    <property type="match status" value="1"/>
</dbReference>
<accession>A0AAJ0FIM7</accession>
<feature type="compositionally biased region" description="Polar residues" evidence="3">
    <location>
        <begin position="303"/>
        <end position="317"/>
    </location>
</feature>
<evidence type="ECO:0000313" key="6">
    <source>
        <dbReference type="EMBL" id="KAK1769002.1"/>
    </source>
</evidence>
<dbReference type="GO" id="GO:0097320">
    <property type="term" value="P:plasma membrane tubulation"/>
    <property type="evidence" value="ECO:0007669"/>
    <property type="project" value="TreeGrafter"/>
</dbReference>
<feature type="compositionally biased region" description="Pro residues" evidence="3">
    <location>
        <begin position="422"/>
        <end position="437"/>
    </location>
</feature>
<feature type="compositionally biased region" description="Polar residues" evidence="3">
    <location>
        <begin position="354"/>
        <end position="371"/>
    </location>
</feature>
<dbReference type="Pfam" id="PF14604">
    <property type="entry name" value="SH3_9"/>
    <property type="match status" value="1"/>
</dbReference>
<feature type="region of interest" description="Disordered" evidence="3">
    <location>
        <begin position="276"/>
        <end position="441"/>
    </location>
</feature>
<proteinExistence type="predicted"/>
<dbReference type="PANTHER" id="PTHR47174">
    <property type="entry name" value="BRIDGING INTEGRATOR 3"/>
    <property type="match status" value="1"/>
</dbReference>
<dbReference type="GO" id="GO:0030479">
    <property type="term" value="C:actin cortical patch"/>
    <property type="evidence" value="ECO:0007669"/>
    <property type="project" value="TreeGrafter"/>
</dbReference>
<dbReference type="PRINTS" id="PR00452">
    <property type="entry name" value="SH3DOMAIN"/>
</dbReference>
<reference evidence="6" key="1">
    <citation type="submission" date="2023-06" db="EMBL/GenBank/DDBJ databases">
        <title>Genome-scale phylogeny and comparative genomics of the fungal order Sordariales.</title>
        <authorList>
            <consortium name="Lawrence Berkeley National Laboratory"/>
            <person name="Hensen N."/>
            <person name="Bonometti L."/>
            <person name="Westerberg I."/>
            <person name="Brannstrom I.O."/>
            <person name="Guillou S."/>
            <person name="Cros-Aarteil S."/>
            <person name="Calhoun S."/>
            <person name="Haridas S."/>
            <person name="Kuo A."/>
            <person name="Mondo S."/>
            <person name="Pangilinan J."/>
            <person name="Riley R."/>
            <person name="Labutti K."/>
            <person name="Andreopoulos B."/>
            <person name="Lipzen A."/>
            <person name="Chen C."/>
            <person name="Yanf M."/>
            <person name="Daum C."/>
            <person name="Ng V."/>
            <person name="Clum A."/>
            <person name="Steindorff A."/>
            <person name="Ohm R."/>
            <person name="Martin F."/>
            <person name="Silar P."/>
            <person name="Natvig D."/>
            <person name="Lalanne C."/>
            <person name="Gautier V."/>
            <person name="Ament-Velasquez S.L."/>
            <person name="Kruys A."/>
            <person name="Hutchinson M.I."/>
            <person name="Powell A.J."/>
            <person name="Barry K."/>
            <person name="Miller A.N."/>
            <person name="Grigoriev I.V."/>
            <person name="Debuchy R."/>
            <person name="Gladieux P."/>
            <person name="Thoren M.H."/>
            <person name="Johannesson H."/>
        </authorList>
    </citation>
    <scope>NUCLEOTIDE SEQUENCE</scope>
    <source>
        <strain evidence="6">8032-3</strain>
    </source>
</reference>